<dbReference type="EMBL" id="MH688519">
    <property type="protein sequence ID" value="QBQ64981.1"/>
    <property type="molecule type" value="Viral_cRNA"/>
</dbReference>
<proteinExistence type="predicted"/>
<evidence type="ECO:0000313" key="3">
    <source>
        <dbReference type="EMBL" id="QBQ64981.1"/>
    </source>
</evidence>
<dbReference type="EMBL" id="MH688518">
    <property type="protein sequence ID" value="QBQ64977.1"/>
    <property type="molecule type" value="Viral_cRNA"/>
</dbReference>
<feature type="compositionally biased region" description="Low complexity" evidence="1">
    <location>
        <begin position="152"/>
        <end position="164"/>
    </location>
</feature>
<evidence type="ECO:0000313" key="2">
    <source>
        <dbReference type="EMBL" id="QBQ64977.1"/>
    </source>
</evidence>
<name>A0A482LUP1_9RHAB</name>
<feature type="region of interest" description="Disordered" evidence="1">
    <location>
        <begin position="152"/>
        <end position="176"/>
    </location>
</feature>
<sequence>MDPTLQSETLSSSPSITHDHVRATDFSRSFVSPEQINALVHITNSMRETIMEEVEGPGVQEFFNETLLEEHISGYHYPSGSTLEPAPLPPGTRVVELTVDKTEEVNNYVFEKIKELMTKLAAENIITPAAPSMVGQIIQIPLNVVPHFKTSSSRSVNTDVSSSSKDPGPDKVSDPGIHQVIKDLMEPAGIPSLSGQRMRVMLSKCGVGIEAVSRAVLRERSYYLDPQVSRERKIYNLLGLTQAGAKIRRMLTAPP</sequence>
<reference evidence="3" key="1">
    <citation type="submission" date="2018-07" db="EMBL/GenBank/DDBJ databases">
        <title>Viromes of Hyalomma asiaticum, Hyalomma detritum and Dermacentor nuttalli ticks from Xinjiang Uygur Autonomous Region, China.</title>
        <authorList>
            <person name="Shen S."/>
            <person name="Moming A."/>
            <person name="Luo T."/>
            <person name="Chang C."/>
            <person name="Fang Y."/>
            <person name="Wang J."/>
            <person name="Kou C."/>
            <person name="Wang C."/>
            <person name="Su Z."/>
            <person name="Zhang Y."/>
            <person name="Tang S."/>
            <person name="Wu Q."/>
            <person name="Duan X."/>
            <person name="Zhu L."/>
            <person name="Liu X."/>
            <person name="An R."/>
            <person name="Shi J."/>
            <person name="Yang J."/>
            <person name="Zhang Z."/>
            <person name="Liang J."/>
            <person name="Guo R."/>
            <person name="Wang H."/>
            <person name="Zhang Y."/>
            <person name="Sun S."/>
            <person name="Hu Z."/>
            <person name="Deng F."/>
        </authorList>
    </citation>
    <scope>NUCLEOTIDE SEQUENCE</scope>
    <source>
        <strain evidence="3">15-CY</strain>
        <strain evidence="2">15-XJ</strain>
    </source>
</reference>
<organism evidence="3">
    <name type="scientific">Bole Tick Virus 2</name>
    <dbReference type="NCBI Taxonomy" id="1608041"/>
    <lineage>
        <taxon>Viruses</taxon>
        <taxon>Riboviria</taxon>
        <taxon>Orthornavirae</taxon>
        <taxon>Negarnaviricota</taxon>
        <taxon>Haploviricotina</taxon>
        <taxon>Monjiviricetes</taxon>
        <taxon>Mononegavirales</taxon>
        <taxon>Rhabdoviridae</taxon>
        <taxon>Alpharhabdovirinae</taxon>
        <taxon>Alpharicinrhavirus</taxon>
        <taxon>Alpharicinrhavirus bole</taxon>
    </lineage>
</organism>
<evidence type="ECO:0000256" key="1">
    <source>
        <dbReference type="SAM" id="MobiDB-lite"/>
    </source>
</evidence>
<accession>A0A482LUP1</accession>
<protein>
    <submittedName>
        <fullName evidence="3">Phosphoprotein</fullName>
    </submittedName>
</protein>